<evidence type="ECO:0008006" key="8">
    <source>
        <dbReference type="Google" id="ProtNLM"/>
    </source>
</evidence>
<dbReference type="Proteomes" id="UP000001058">
    <property type="component" value="Unassembled WGS sequence"/>
</dbReference>
<dbReference type="InterPro" id="IPR001360">
    <property type="entry name" value="Glyco_hydro_1"/>
</dbReference>
<evidence type="ECO:0000256" key="3">
    <source>
        <dbReference type="ARBA" id="ARBA00023295"/>
    </source>
</evidence>
<keyword evidence="2" id="KW-0378">Hydrolase</keyword>
<dbReference type="GO" id="GO:0008422">
    <property type="term" value="F:beta-glucosidase activity"/>
    <property type="evidence" value="ECO:0007669"/>
    <property type="project" value="TreeGrafter"/>
</dbReference>
<dbReference type="OrthoDB" id="65569at2759"/>
<dbReference type="InParanoid" id="D8UBE2"/>
<evidence type="ECO:0000256" key="5">
    <source>
        <dbReference type="SAM" id="MobiDB-lite"/>
    </source>
</evidence>
<proteinExistence type="inferred from homology"/>
<evidence type="ECO:0000256" key="2">
    <source>
        <dbReference type="ARBA" id="ARBA00022801"/>
    </source>
</evidence>
<dbReference type="GO" id="GO:0005975">
    <property type="term" value="P:carbohydrate metabolic process"/>
    <property type="evidence" value="ECO:0007669"/>
    <property type="project" value="InterPro"/>
</dbReference>
<feature type="region of interest" description="Disordered" evidence="5">
    <location>
        <begin position="1"/>
        <end position="53"/>
    </location>
</feature>
<protein>
    <recommendedName>
        <fullName evidence="8">Glycoside hydrolase</fullName>
    </recommendedName>
</protein>
<dbReference type="RefSeq" id="XP_002955973.1">
    <property type="nucleotide sequence ID" value="XM_002955927.1"/>
</dbReference>
<organism evidence="7">
    <name type="scientific">Volvox carteri f. nagariensis</name>
    <dbReference type="NCBI Taxonomy" id="3068"/>
    <lineage>
        <taxon>Eukaryota</taxon>
        <taxon>Viridiplantae</taxon>
        <taxon>Chlorophyta</taxon>
        <taxon>core chlorophytes</taxon>
        <taxon>Chlorophyceae</taxon>
        <taxon>CS clade</taxon>
        <taxon>Chlamydomonadales</taxon>
        <taxon>Volvocaceae</taxon>
        <taxon>Volvox</taxon>
    </lineage>
</organism>
<name>D8UBE2_VOLCA</name>
<dbReference type="PRINTS" id="PR00131">
    <property type="entry name" value="GLHYDRLASE1"/>
</dbReference>
<dbReference type="InterPro" id="IPR017853">
    <property type="entry name" value="GH"/>
</dbReference>
<gene>
    <name evidence="6" type="ORF">VOLCADRAFT_96948</name>
</gene>
<dbReference type="PANTHER" id="PTHR10353">
    <property type="entry name" value="GLYCOSYL HYDROLASE"/>
    <property type="match status" value="1"/>
</dbReference>
<evidence type="ECO:0000313" key="6">
    <source>
        <dbReference type="EMBL" id="EFJ42933.1"/>
    </source>
</evidence>
<dbReference type="AlphaFoldDB" id="D8UBE2"/>
<evidence type="ECO:0000256" key="4">
    <source>
        <dbReference type="RuleBase" id="RU003690"/>
    </source>
</evidence>
<feature type="compositionally biased region" description="Polar residues" evidence="5">
    <location>
        <begin position="18"/>
        <end position="35"/>
    </location>
</feature>
<dbReference type="SUPFAM" id="SSF51445">
    <property type="entry name" value="(Trans)glycosidases"/>
    <property type="match status" value="1"/>
</dbReference>
<dbReference type="KEGG" id="vcn:VOLCADRAFT_96948"/>
<keyword evidence="7" id="KW-1185">Reference proteome</keyword>
<dbReference type="EMBL" id="GL378377">
    <property type="protein sequence ID" value="EFJ42933.1"/>
    <property type="molecule type" value="Genomic_DNA"/>
</dbReference>
<dbReference type="eggNOG" id="KOG0626">
    <property type="taxonomic scope" value="Eukaryota"/>
</dbReference>
<dbReference type="PANTHER" id="PTHR10353:SF36">
    <property type="entry name" value="LP05116P"/>
    <property type="match status" value="1"/>
</dbReference>
<evidence type="ECO:0000256" key="1">
    <source>
        <dbReference type="ARBA" id="ARBA00010838"/>
    </source>
</evidence>
<dbReference type="STRING" id="3068.D8UBE2"/>
<evidence type="ECO:0000313" key="7">
    <source>
        <dbReference type="Proteomes" id="UP000001058"/>
    </source>
</evidence>
<keyword evidence="3" id="KW-0326">Glycosidase</keyword>
<sequence length="547" mass="61854">MNDTPPAAPISPTTATANGPTSCTVSEQTRTPQNELNGPPSNLPSPPATAPTTQNDLRYRFLKGVGISVWQCSGDLGSNWTRFARGRWPLRHFGVRAVRGGVGMEKANGFWDRYEEDIKLAADLGCTSFRFSLEWARIEPERGVIDMEAVRRRVVGLLTARADAGLRGVMVVLMVMMLDAVARVCVGNAFWYHQMLDCMEAHGLEPNATLWHFVHPTWFEDAGGFTREENIPAFVEYSKRCFEWFGSRIRLWATFNEPTCYLLLGWIIGISPPGHFMNVAGAGRMLSTMLKAHVEAYRAIKAMPGGDKAQVGLVNHHITFEAEADGILHGVAKVVAEWMTYWVGCNVMEHWMLTGEFVWKVPVLGVWKRWRDPAGKPPCDWWGINYYSRGVVSWCLTPTHRQQEVMTDMYYPIYPEGMYRAIKRCSEFGIPMYITETGIADARDDRRAAMIEAYLQQVLHAIADGCDVRGVYYWTLVDALEWATGYTMKFGLYSWEPDGSVDRKLKEGSIALKQLYHRLPDALPALRRVARERIMAQELERVSHGGR</sequence>
<dbReference type="Pfam" id="PF00232">
    <property type="entry name" value="Glyco_hydro_1"/>
    <property type="match status" value="2"/>
</dbReference>
<dbReference type="FunCoup" id="D8UBE2">
    <property type="interactions" value="479"/>
</dbReference>
<comment type="similarity">
    <text evidence="1 4">Belongs to the glycosyl hydrolase 1 family.</text>
</comment>
<reference evidence="6 7" key="1">
    <citation type="journal article" date="2010" name="Science">
        <title>Genomic analysis of organismal complexity in the multicellular green alga Volvox carteri.</title>
        <authorList>
            <person name="Prochnik S.E."/>
            <person name="Umen J."/>
            <person name="Nedelcu A.M."/>
            <person name="Hallmann A."/>
            <person name="Miller S.M."/>
            <person name="Nishii I."/>
            <person name="Ferris P."/>
            <person name="Kuo A."/>
            <person name="Mitros T."/>
            <person name="Fritz-Laylin L.K."/>
            <person name="Hellsten U."/>
            <person name="Chapman J."/>
            <person name="Simakov O."/>
            <person name="Rensing S.A."/>
            <person name="Terry A."/>
            <person name="Pangilinan J."/>
            <person name="Kapitonov V."/>
            <person name="Jurka J."/>
            <person name="Salamov A."/>
            <person name="Shapiro H."/>
            <person name="Schmutz J."/>
            <person name="Grimwood J."/>
            <person name="Lindquist E."/>
            <person name="Lucas S."/>
            <person name="Grigoriev I.V."/>
            <person name="Schmitt R."/>
            <person name="Kirk D."/>
            <person name="Rokhsar D.S."/>
        </authorList>
    </citation>
    <scope>NUCLEOTIDE SEQUENCE [LARGE SCALE GENOMIC DNA]</scope>
    <source>
        <strain evidence="7">f. Nagariensis / Eve</strain>
    </source>
</reference>
<dbReference type="Gene3D" id="3.20.20.80">
    <property type="entry name" value="Glycosidases"/>
    <property type="match status" value="1"/>
</dbReference>
<accession>D8UBE2</accession>
<dbReference type="GeneID" id="9615183"/>